<evidence type="ECO:0000256" key="8">
    <source>
        <dbReference type="SAM" id="SignalP"/>
    </source>
</evidence>
<dbReference type="Ensembl" id="ENSHHUT00000067796.1">
    <property type="protein sequence ID" value="ENSHHUP00000065575.1"/>
    <property type="gene ID" value="ENSHHUG00000038725.1"/>
</dbReference>
<keyword evidence="7" id="KW-1133">Transmembrane helix</keyword>
<evidence type="ECO:0000256" key="5">
    <source>
        <dbReference type="ARBA" id="ARBA00023319"/>
    </source>
</evidence>
<keyword evidence="4" id="KW-0325">Glycoprotein</keyword>
<keyword evidence="7" id="KW-0812">Transmembrane</keyword>
<reference evidence="11" key="1">
    <citation type="submission" date="2018-06" db="EMBL/GenBank/DDBJ databases">
        <title>Genome assembly of Danube salmon.</title>
        <authorList>
            <person name="Macqueen D.J."/>
            <person name="Gundappa M.K."/>
        </authorList>
    </citation>
    <scope>NUCLEOTIDE SEQUENCE [LARGE SCALE GENOMIC DNA]</scope>
</reference>
<feature type="transmembrane region" description="Helical" evidence="7">
    <location>
        <begin position="336"/>
        <end position="357"/>
    </location>
</feature>
<feature type="chain" id="PRO_5021262802" evidence="8">
    <location>
        <begin position="25"/>
        <end position="394"/>
    </location>
</feature>
<keyword evidence="5" id="KW-0393">Immunoglobulin domain</keyword>
<dbReference type="Pfam" id="PF07679">
    <property type="entry name" value="I-set"/>
    <property type="match status" value="1"/>
</dbReference>
<feature type="domain" description="Ig-like" evidence="9">
    <location>
        <begin position="41"/>
        <end position="131"/>
    </location>
</feature>
<dbReference type="InterPro" id="IPR051275">
    <property type="entry name" value="Cell_adhesion_signaling"/>
</dbReference>
<dbReference type="Pfam" id="PF13927">
    <property type="entry name" value="Ig_3"/>
    <property type="match status" value="1"/>
</dbReference>
<dbReference type="InterPro" id="IPR036179">
    <property type="entry name" value="Ig-like_dom_sf"/>
</dbReference>
<accession>A0A4W5PVD0</accession>
<sequence length="394" mass="44301">MDVVEMKLLWGLSALLLCLYRADALTAGFVKSPLSQMKLIEDIAELHCEVTGNPIPEVQWWFIEGEEPEETMTQLFDGARQDRVGINATYILHATSSIHLLNLTLNDSGTYECRASNDPDRNELKKAPKIKWIRSQANVIVFEYPLIVSSPVEVNNQTSAILSCNLTNSPSTVKGHYWMRNGNVIESSKQDSTALYTELILAKIDFHSGGVYDCVFLSVPVVRKSIEVKTAVHVSAYKRSEHGNEQDKGVLVCVSHGYPLPTDWKWYKLEGEEMLKKAITNGTERYEIKSTPNRTTLTIDDLDIAMDMGDYMCYGANEVGSAFDKIHLRVRSRLAALWPFLGIVAEVIILVSIIFIYEKRRKPDEINDDEDSGSAPLKSNAATNHKDVRQRNSN</sequence>
<dbReference type="FunFam" id="2.60.40.10:FF:000291">
    <property type="entry name" value="Neuroplastin b"/>
    <property type="match status" value="1"/>
</dbReference>
<comment type="subcellular location">
    <subcellularLocation>
        <location evidence="1">Membrane</location>
        <topology evidence="1">Single-pass type I membrane protein</topology>
    </subcellularLocation>
</comment>
<dbReference type="PROSITE" id="PS50835">
    <property type="entry name" value="IG_LIKE"/>
    <property type="match status" value="3"/>
</dbReference>
<evidence type="ECO:0000256" key="1">
    <source>
        <dbReference type="ARBA" id="ARBA00004479"/>
    </source>
</evidence>
<dbReference type="Gene3D" id="2.60.40.10">
    <property type="entry name" value="Immunoglobulins"/>
    <property type="match status" value="3"/>
</dbReference>
<dbReference type="PRINTS" id="PR01856">
    <property type="entry name" value="BASIGIN"/>
</dbReference>
<dbReference type="GeneTree" id="ENSGT00940000159142"/>
<keyword evidence="11" id="KW-1185">Reference proteome</keyword>
<feature type="compositionally biased region" description="Basic and acidic residues" evidence="6">
    <location>
        <begin position="384"/>
        <end position="394"/>
    </location>
</feature>
<keyword evidence="2 7" id="KW-0472">Membrane</keyword>
<dbReference type="InterPro" id="IPR003599">
    <property type="entry name" value="Ig_sub"/>
</dbReference>
<keyword evidence="3" id="KW-1015">Disulfide bond</keyword>
<dbReference type="InterPro" id="IPR013098">
    <property type="entry name" value="Ig_I-set"/>
</dbReference>
<feature type="signal peptide" evidence="8">
    <location>
        <begin position="1"/>
        <end position="24"/>
    </location>
</feature>
<reference evidence="10" key="3">
    <citation type="submission" date="2025-09" db="UniProtKB">
        <authorList>
            <consortium name="Ensembl"/>
        </authorList>
    </citation>
    <scope>IDENTIFICATION</scope>
</reference>
<dbReference type="STRING" id="62062.ENSHHUP00000065575"/>
<dbReference type="PANTHER" id="PTHR11640">
    <property type="entry name" value="NEPHRIN"/>
    <property type="match status" value="1"/>
</dbReference>
<evidence type="ECO:0000313" key="10">
    <source>
        <dbReference type="Ensembl" id="ENSHHUP00000065575.1"/>
    </source>
</evidence>
<dbReference type="GO" id="GO:0016020">
    <property type="term" value="C:membrane"/>
    <property type="evidence" value="ECO:0007669"/>
    <property type="project" value="UniProtKB-SubCell"/>
</dbReference>
<evidence type="ECO:0000256" key="4">
    <source>
        <dbReference type="ARBA" id="ARBA00023180"/>
    </source>
</evidence>
<evidence type="ECO:0000313" key="11">
    <source>
        <dbReference type="Proteomes" id="UP000314982"/>
    </source>
</evidence>
<evidence type="ECO:0000256" key="6">
    <source>
        <dbReference type="SAM" id="MobiDB-lite"/>
    </source>
</evidence>
<evidence type="ECO:0000256" key="3">
    <source>
        <dbReference type="ARBA" id="ARBA00023157"/>
    </source>
</evidence>
<dbReference type="Proteomes" id="UP000314982">
    <property type="component" value="Unassembled WGS sequence"/>
</dbReference>
<feature type="domain" description="Ig-like" evidence="9">
    <location>
        <begin position="145"/>
        <end position="214"/>
    </location>
</feature>
<proteinExistence type="predicted"/>
<feature type="domain" description="Ig-like" evidence="9">
    <location>
        <begin position="220"/>
        <end position="329"/>
    </location>
</feature>
<dbReference type="AlphaFoldDB" id="A0A4W5PVD0"/>
<feature type="region of interest" description="Disordered" evidence="6">
    <location>
        <begin position="365"/>
        <end position="394"/>
    </location>
</feature>
<reference evidence="10" key="2">
    <citation type="submission" date="2025-08" db="UniProtKB">
        <authorList>
            <consortium name="Ensembl"/>
        </authorList>
    </citation>
    <scope>IDENTIFICATION</scope>
</reference>
<dbReference type="SUPFAM" id="SSF48726">
    <property type="entry name" value="Immunoglobulin"/>
    <property type="match status" value="3"/>
</dbReference>
<dbReference type="InterPro" id="IPR003598">
    <property type="entry name" value="Ig_sub2"/>
</dbReference>
<evidence type="ECO:0000259" key="9">
    <source>
        <dbReference type="PROSITE" id="PS50835"/>
    </source>
</evidence>
<evidence type="ECO:0000256" key="2">
    <source>
        <dbReference type="ARBA" id="ARBA00023136"/>
    </source>
</evidence>
<dbReference type="SMART" id="SM00408">
    <property type="entry name" value="IGc2"/>
    <property type="match status" value="2"/>
</dbReference>
<dbReference type="InterPro" id="IPR013783">
    <property type="entry name" value="Ig-like_fold"/>
</dbReference>
<evidence type="ECO:0000256" key="7">
    <source>
        <dbReference type="SAM" id="Phobius"/>
    </source>
</evidence>
<keyword evidence="8" id="KW-0732">Signal</keyword>
<dbReference type="InterPro" id="IPR007110">
    <property type="entry name" value="Ig-like_dom"/>
</dbReference>
<dbReference type="SMART" id="SM00409">
    <property type="entry name" value="IG"/>
    <property type="match status" value="3"/>
</dbReference>
<name>A0A4W5PVD0_9TELE</name>
<protein>
    <submittedName>
        <fullName evidence="10">Basigin</fullName>
    </submittedName>
</protein>
<organism evidence="10 11">
    <name type="scientific">Hucho hucho</name>
    <name type="common">huchen</name>
    <dbReference type="NCBI Taxonomy" id="62062"/>
    <lineage>
        <taxon>Eukaryota</taxon>
        <taxon>Metazoa</taxon>
        <taxon>Chordata</taxon>
        <taxon>Craniata</taxon>
        <taxon>Vertebrata</taxon>
        <taxon>Euteleostomi</taxon>
        <taxon>Actinopterygii</taxon>
        <taxon>Neopterygii</taxon>
        <taxon>Teleostei</taxon>
        <taxon>Protacanthopterygii</taxon>
        <taxon>Salmoniformes</taxon>
        <taxon>Salmonidae</taxon>
        <taxon>Salmoninae</taxon>
        <taxon>Hucho</taxon>
    </lineage>
</organism>